<dbReference type="Proteomes" id="UP001597294">
    <property type="component" value="Unassembled WGS sequence"/>
</dbReference>
<sequence>MKTWSLIAKHLQENSCCALVTMVEVLGSAPREAGTRMVIRPDGGFHGTIGGGTLEWRVLADAQKLMRNSHAQLSWKKYALGPELGQCCGGVVKLLIEVFEKSQLPEIKLLAEQENLGPFSTIGHVAENKIHREINPETSTDLTHLCLSSDGNLYESYGQKKRSVYLFGAGHVGRAMMLSMASLDFDLTWIDSRENALPSMVPGNVAKVFTPSPVSTLNSAPDEAFVVILTHSHSLDLDLVNAALSEDRFGYVGVIGSTTKKARFRNRLRDAGLEKNTIDKLVCPIGIEGINSKHPAAIAASVIAELLVKDEELALKQQYPQLKIAREN</sequence>
<keyword evidence="4" id="KW-1185">Reference proteome</keyword>
<dbReference type="PANTHER" id="PTHR30388">
    <property type="entry name" value="ALDEHYDE OXIDOREDUCTASE MOLYBDENUM COFACTOR ASSEMBLY PROTEIN"/>
    <property type="match status" value="1"/>
</dbReference>
<proteinExistence type="predicted"/>
<dbReference type="InterPro" id="IPR027051">
    <property type="entry name" value="XdhC_Rossmann_dom"/>
</dbReference>
<reference evidence="4" key="1">
    <citation type="journal article" date="2019" name="Int. J. Syst. Evol. Microbiol.">
        <title>The Global Catalogue of Microorganisms (GCM) 10K type strain sequencing project: providing services to taxonomists for standard genome sequencing and annotation.</title>
        <authorList>
            <consortium name="The Broad Institute Genomics Platform"/>
            <consortium name="The Broad Institute Genome Sequencing Center for Infectious Disease"/>
            <person name="Wu L."/>
            <person name="Ma J."/>
        </authorList>
    </citation>
    <scope>NUCLEOTIDE SEQUENCE [LARGE SCALE GENOMIC DNA]</scope>
    <source>
        <strain evidence="4">CGMCC 4.7192</strain>
    </source>
</reference>
<dbReference type="EMBL" id="JBHUII010000004">
    <property type="protein sequence ID" value="MFD2205422.1"/>
    <property type="molecule type" value="Genomic_DNA"/>
</dbReference>
<feature type="domain" description="XdhC- CoxI" evidence="1">
    <location>
        <begin position="11"/>
        <end position="72"/>
    </location>
</feature>
<protein>
    <submittedName>
        <fullName evidence="3">Xanthine dehydrogenase accessory protein XdhC</fullName>
    </submittedName>
</protein>
<evidence type="ECO:0000313" key="3">
    <source>
        <dbReference type="EMBL" id="MFD2205422.1"/>
    </source>
</evidence>
<evidence type="ECO:0000313" key="4">
    <source>
        <dbReference type="Proteomes" id="UP001597294"/>
    </source>
</evidence>
<dbReference type="Gene3D" id="3.40.50.720">
    <property type="entry name" value="NAD(P)-binding Rossmann-like Domain"/>
    <property type="match status" value="1"/>
</dbReference>
<dbReference type="InterPro" id="IPR003777">
    <property type="entry name" value="XdhC_CoxI"/>
</dbReference>
<accession>A0ABW5BH55</accession>
<feature type="domain" description="XdhC Rossmann" evidence="2">
    <location>
        <begin position="164"/>
        <end position="306"/>
    </location>
</feature>
<evidence type="ECO:0000259" key="1">
    <source>
        <dbReference type="Pfam" id="PF02625"/>
    </source>
</evidence>
<dbReference type="RefSeq" id="WP_380250016.1">
    <property type="nucleotide sequence ID" value="NZ_JBHUII010000004.1"/>
</dbReference>
<evidence type="ECO:0000259" key="2">
    <source>
        <dbReference type="Pfam" id="PF13478"/>
    </source>
</evidence>
<organism evidence="3 4">
    <name type="scientific">Kiloniella antarctica</name>
    <dbReference type="NCBI Taxonomy" id="1550907"/>
    <lineage>
        <taxon>Bacteria</taxon>
        <taxon>Pseudomonadati</taxon>
        <taxon>Pseudomonadota</taxon>
        <taxon>Alphaproteobacteria</taxon>
        <taxon>Rhodospirillales</taxon>
        <taxon>Kiloniellaceae</taxon>
        <taxon>Kiloniella</taxon>
    </lineage>
</organism>
<dbReference type="InterPro" id="IPR014308">
    <property type="entry name" value="Xanthine_DH_XdhC"/>
</dbReference>
<dbReference type="NCBIfam" id="TIGR02964">
    <property type="entry name" value="xanthine_xdhC"/>
    <property type="match status" value="1"/>
</dbReference>
<gene>
    <name evidence="3" type="primary">xdhC</name>
    <name evidence="3" type="ORF">ACFSKO_07365</name>
</gene>
<dbReference type="PANTHER" id="PTHR30388:SF6">
    <property type="entry name" value="XANTHINE DEHYDROGENASE SUBUNIT A-RELATED"/>
    <property type="match status" value="1"/>
</dbReference>
<dbReference type="InterPro" id="IPR052698">
    <property type="entry name" value="MoCofactor_Util/Proc"/>
</dbReference>
<name>A0ABW5BH55_9PROT</name>
<comment type="caution">
    <text evidence="3">The sequence shown here is derived from an EMBL/GenBank/DDBJ whole genome shotgun (WGS) entry which is preliminary data.</text>
</comment>
<dbReference type="Pfam" id="PF02625">
    <property type="entry name" value="XdhC_CoxI"/>
    <property type="match status" value="1"/>
</dbReference>
<dbReference type="Pfam" id="PF13478">
    <property type="entry name" value="XdhC_C"/>
    <property type="match status" value="1"/>
</dbReference>